<dbReference type="Gene3D" id="3.30.420.180">
    <property type="entry name" value="CobE/GbiG C-terminal domain"/>
    <property type="match status" value="1"/>
</dbReference>
<evidence type="ECO:0000313" key="2">
    <source>
        <dbReference type="EMBL" id="GJE61911.1"/>
    </source>
</evidence>
<dbReference type="SUPFAM" id="SSF159664">
    <property type="entry name" value="CobE/GbiG C-terminal domain-like"/>
    <property type="match status" value="1"/>
</dbReference>
<reference evidence="2" key="1">
    <citation type="journal article" date="2021" name="Front. Microbiol.">
        <title>Comprehensive Comparative Genomics and Phenotyping of Methylobacterium Species.</title>
        <authorList>
            <person name="Alessa O."/>
            <person name="Ogura Y."/>
            <person name="Fujitani Y."/>
            <person name="Takami H."/>
            <person name="Hayashi T."/>
            <person name="Sahin N."/>
            <person name="Tani A."/>
        </authorList>
    </citation>
    <scope>NUCLEOTIDE SEQUENCE</scope>
    <source>
        <strain evidence="2">DSM 23632</strain>
    </source>
</reference>
<reference evidence="2" key="2">
    <citation type="submission" date="2021-08" db="EMBL/GenBank/DDBJ databases">
        <authorList>
            <person name="Tani A."/>
            <person name="Ola A."/>
            <person name="Ogura Y."/>
            <person name="Katsura K."/>
            <person name="Hayashi T."/>
        </authorList>
    </citation>
    <scope>NUCLEOTIDE SEQUENCE</scope>
    <source>
        <strain evidence="2">DSM 23632</strain>
    </source>
</reference>
<evidence type="ECO:0000313" key="3">
    <source>
        <dbReference type="Proteomes" id="UP001055057"/>
    </source>
</evidence>
<keyword evidence="3" id="KW-1185">Reference proteome</keyword>
<feature type="domain" description="CobE/GbiG C-terminal" evidence="1">
    <location>
        <begin position="8"/>
        <end position="128"/>
    </location>
</feature>
<dbReference type="PANTHER" id="PTHR37477">
    <property type="entry name" value="COBALT-PRECORRIN-5A HYDROLASE"/>
    <property type="match status" value="1"/>
</dbReference>
<dbReference type="Pfam" id="PF01890">
    <property type="entry name" value="CbiG_C"/>
    <property type="match status" value="1"/>
</dbReference>
<gene>
    <name evidence="2" type="ORF">MPOCJGCO_4038</name>
</gene>
<dbReference type="Proteomes" id="UP001055057">
    <property type="component" value="Unassembled WGS sequence"/>
</dbReference>
<dbReference type="InterPro" id="IPR052553">
    <property type="entry name" value="CbiG_hydrolase"/>
</dbReference>
<organism evidence="2 3">
    <name type="scientific">Methylobacterium trifolii</name>
    <dbReference type="NCBI Taxonomy" id="1003092"/>
    <lineage>
        <taxon>Bacteria</taxon>
        <taxon>Pseudomonadati</taxon>
        <taxon>Pseudomonadota</taxon>
        <taxon>Alphaproteobacteria</taxon>
        <taxon>Hyphomicrobiales</taxon>
        <taxon>Methylobacteriaceae</taxon>
        <taxon>Methylobacterium</taxon>
    </lineage>
</organism>
<dbReference type="InterPro" id="IPR002750">
    <property type="entry name" value="CobE/GbiG_C"/>
</dbReference>
<dbReference type="InterPro" id="IPR036518">
    <property type="entry name" value="CobE/GbiG_C_sf"/>
</dbReference>
<dbReference type="EMBL" id="BPRB01000255">
    <property type="protein sequence ID" value="GJE61911.1"/>
    <property type="molecule type" value="Genomic_DNA"/>
</dbReference>
<sequence>MSLAPARLVAGIGFRRGTESSEIAALIERALSEAGQAPHALQAIATAADRACEPAIRAAAAAFGLAPVGVEAPALAAVDGRVVTRSARIETLRGVGSLAEAAALAAAGVGARLALPRITSAGTTCALAVSASPS</sequence>
<protein>
    <recommendedName>
        <fullName evidence="1">CobE/GbiG C-terminal domain-containing protein</fullName>
    </recommendedName>
</protein>
<proteinExistence type="predicted"/>
<name>A0ABQ4U567_9HYPH</name>
<dbReference type="PANTHER" id="PTHR37477:SF1">
    <property type="entry name" value="COBALT-PRECORRIN-5A HYDROLASE"/>
    <property type="match status" value="1"/>
</dbReference>
<evidence type="ECO:0000259" key="1">
    <source>
        <dbReference type="Pfam" id="PF01890"/>
    </source>
</evidence>
<accession>A0ABQ4U567</accession>
<comment type="caution">
    <text evidence="2">The sequence shown here is derived from an EMBL/GenBank/DDBJ whole genome shotgun (WGS) entry which is preliminary data.</text>
</comment>